<accession>A0AAN9T9Y3</accession>
<dbReference type="PANTHER" id="PTHR13341">
    <property type="entry name" value="MIR-INTERACTING SAPOSIN-LIKE PROTEIN"/>
    <property type="match status" value="1"/>
</dbReference>
<dbReference type="InterPro" id="IPR021852">
    <property type="entry name" value="DUF3456"/>
</dbReference>
<dbReference type="InterPro" id="IPR042415">
    <property type="entry name" value="CNPY"/>
</dbReference>
<dbReference type="Pfam" id="PF11938">
    <property type="entry name" value="DUF3456"/>
    <property type="match status" value="1"/>
</dbReference>
<dbReference type="InterPro" id="IPR008139">
    <property type="entry name" value="SaposinB_dom"/>
</dbReference>
<protein>
    <recommendedName>
        <fullName evidence="4">Saposin B-type domain-containing protein</fullName>
    </recommendedName>
</protein>
<feature type="signal peptide" evidence="3">
    <location>
        <begin position="1"/>
        <end position="20"/>
    </location>
</feature>
<keyword evidence="6" id="KW-1185">Reference proteome</keyword>
<evidence type="ECO:0000256" key="3">
    <source>
        <dbReference type="SAM" id="SignalP"/>
    </source>
</evidence>
<evidence type="ECO:0000256" key="2">
    <source>
        <dbReference type="ARBA" id="ARBA00023157"/>
    </source>
</evidence>
<evidence type="ECO:0000259" key="4">
    <source>
        <dbReference type="PROSITE" id="PS50015"/>
    </source>
</evidence>
<comment type="similarity">
    <text evidence="1">Belongs to the canopy family.</text>
</comment>
<dbReference type="Gene3D" id="1.10.225.10">
    <property type="entry name" value="Saposin-like"/>
    <property type="match status" value="1"/>
</dbReference>
<keyword evidence="3" id="KW-0732">Signal</keyword>
<gene>
    <name evidence="5" type="ORF">V9T40_012656</name>
</gene>
<organism evidence="5 6">
    <name type="scientific">Parthenolecanium corni</name>
    <dbReference type="NCBI Taxonomy" id="536013"/>
    <lineage>
        <taxon>Eukaryota</taxon>
        <taxon>Metazoa</taxon>
        <taxon>Ecdysozoa</taxon>
        <taxon>Arthropoda</taxon>
        <taxon>Hexapoda</taxon>
        <taxon>Insecta</taxon>
        <taxon>Pterygota</taxon>
        <taxon>Neoptera</taxon>
        <taxon>Paraneoptera</taxon>
        <taxon>Hemiptera</taxon>
        <taxon>Sternorrhyncha</taxon>
        <taxon>Coccoidea</taxon>
        <taxon>Coccidae</taxon>
        <taxon>Parthenolecanium</taxon>
    </lineage>
</organism>
<sequence>MANLCVFLLLISFGVYPVLSDSRIRELKCKVCTSIIDEIQKNISRVDVTRKINVGGFRLDNEGNYDEKVVPYWKSEIYLTEMLDDICNVMENYVRATHKANGSQTIISLLADGGMNPLMSEVDLVQDTDLNKSLKYHCEDIVDEYLETLMDELRAERQNLSAKICGEVAQLCDQEVIEHPVDEL</sequence>
<proteinExistence type="inferred from homology"/>
<dbReference type="AlphaFoldDB" id="A0AAN9T9Y3"/>
<evidence type="ECO:0000256" key="1">
    <source>
        <dbReference type="ARBA" id="ARBA00007285"/>
    </source>
</evidence>
<dbReference type="GO" id="GO:0005783">
    <property type="term" value="C:endoplasmic reticulum"/>
    <property type="evidence" value="ECO:0007669"/>
    <property type="project" value="TreeGrafter"/>
</dbReference>
<dbReference type="EMBL" id="JBBCAQ010000036">
    <property type="protein sequence ID" value="KAK7576370.1"/>
    <property type="molecule type" value="Genomic_DNA"/>
</dbReference>
<evidence type="ECO:0000313" key="6">
    <source>
        <dbReference type="Proteomes" id="UP001367676"/>
    </source>
</evidence>
<feature type="domain" description="Saposin B-type" evidence="4">
    <location>
        <begin position="25"/>
        <end position="176"/>
    </location>
</feature>
<feature type="chain" id="PRO_5042955858" description="Saposin B-type domain-containing protein" evidence="3">
    <location>
        <begin position="21"/>
        <end position="184"/>
    </location>
</feature>
<dbReference type="PANTHER" id="PTHR13341:SF2">
    <property type="entry name" value="PROTEIN SEELE"/>
    <property type="match status" value="1"/>
</dbReference>
<dbReference type="PROSITE" id="PS50015">
    <property type="entry name" value="SAP_B"/>
    <property type="match status" value="1"/>
</dbReference>
<name>A0AAN9T9Y3_9HEMI</name>
<evidence type="ECO:0000313" key="5">
    <source>
        <dbReference type="EMBL" id="KAK7576370.1"/>
    </source>
</evidence>
<comment type="caution">
    <text evidence="5">The sequence shown here is derived from an EMBL/GenBank/DDBJ whole genome shotgun (WGS) entry which is preliminary data.</text>
</comment>
<reference evidence="5 6" key="1">
    <citation type="submission" date="2024-03" db="EMBL/GenBank/DDBJ databases">
        <title>Adaptation during the transition from Ophiocordyceps entomopathogen to insect associate is accompanied by gene loss and intensified selection.</title>
        <authorList>
            <person name="Ward C.M."/>
            <person name="Onetto C.A."/>
            <person name="Borneman A.R."/>
        </authorList>
    </citation>
    <scope>NUCLEOTIDE SEQUENCE [LARGE SCALE GENOMIC DNA]</scope>
    <source>
        <strain evidence="5">AWRI1</strain>
        <tissue evidence="5">Single Adult Female</tissue>
    </source>
</reference>
<keyword evidence="2" id="KW-1015">Disulfide bond</keyword>
<dbReference type="Proteomes" id="UP001367676">
    <property type="component" value="Unassembled WGS sequence"/>
</dbReference>